<dbReference type="PANTHER" id="PTHR46401:SF2">
    <property type="entry name" value="GLYCOSYLTRANSFERASE WBBK-RELATED"/>
    <property type="match status" value="1"/>
</dbReference>
<evidence type="ECO:0000313" key="3">
    <source>
        <dbReference type="EMBL" id="MBB5264816.1"/>
    </source>
</evidence>
<evidence type="ECO:0000256" key="1">
    <source>
        <dbReference type="ARBA" id="ARBA00022679"/>
    </source>
</evidence>
<accession>A0A7W8HAC3</accession>
<feature type="domain" description="Glycosyl transferase family 1" evidence="2">
    <location>
        <begin position="172"/>
        <end position="329"/>
    </location>
</feature>
<name>A0A7W8HAC3_9FIRM</name>
<dbReference type="Gene3D" id="3.40.50.2000">
    <property type="entry name" value="Glycogen Phosphorylase B"/>
    <property type="match status" value="2"/>
</dbReference>
<dbReference type="SUPFAM" id="SSF53756">
    <property type="entry name" value="UDP-Glycosyltransferase/glycogen phosphorylase"/>
    <property type="match status" value="1"/>
</dbReference>
<dbReference type="GO" id="GO:0016757">
    <property type="term" value="F:glycosyltransferase activity"/>
    <property type="evidence" value="ECO:0007669"/>
    <property type="project" value="InterPro"/>
</dbReference>
<dbReference type="GO" id="GO:0009103">
    <property type="term" value="P:lipopolysaccharide biosynthetic process"/>
    <property type="evidence" value="ECO:0007669"/>
    <property type="project" value="TreeGrafter"/>
</dbReference>
<gene>
    <name evidence="3" type="ORF">HNP82_001955</name>
</gene>
<evidence type="ECO:0000259" key="2">
    <source>
        <dbReference type="Pfam" id="PF00534"/>
    </source>
</evidence>
<dbReference type="AlphaFoldDB" id="A0A7W8HAC3"/>
<dbReference type="Pfam" id="PF00534">
    <property type="entry name" value="Glycos_transf_1"/>
    <property type="match status" value="1"/>
</dbReference>
<keyword evidence="4" id="KW-1185">Reference proteome</keyword>
<organism evidence="3 4">
    <name type="scientific">Catenibacillus scindens</name>
    <dbReference type="NCBI Taxonomy" id="673271"/>
    <lineage>
        <taxon>Bacteria</taxon>
        <taxon>Bacillati</taxon>
        <taxon>Bacillota</taxon>
        <taxon>Clostridia</taxon>
        <taxon>Lachnospirales</taxon>
        <taxon>Lachnospiraceae</taxon>
        <taxon>Catenibacillus</taxon>
    </lineage>
</organism>
<sequence length="358" mass="41014">MKVIQLLPTLAFGDAVGNDTLALMQVIEEMGYETGIYAETIDERIKNKNVKLAYKVPYMAPEDILIYHMSIGSQLTYEIENFNCRKIMIYHNVTPPEFLAPYNPFTAGACEEGLKQVKYLSDKFDYCLADSEFNRQDLIRMGYTCPIDVLPILIPFDDYKKMPSKRMLRRFDDDFVNILFTGRIAPNKKQEDVIKCFYYYKKYFNPKSRLILAGSYYGMENYYHSLKAFIERLGAEDVYFTGQIKFNEILACYTAADVFLCMSEHEGFCVPLAEAMAFQIPIVAYDSSAIGWTLGGSGILLKDKNPLVAAGMIHQVMTRPGLKEDIVSNENIRLGDFSHDVIRDQFVQYLNGFTGERK</sequence>
<reference evidence="3 4" key="1">
    <citation type="submission" date="2020-08" db="EMBL/GenBank/DDBJ databases">
        <title>Genomic Encyclopedia of Type Strains, Phase IV (KMG-IV): sequencing the most valuable type-strain genomes for metagenomic binning, comparative biology and taxonomic classification.</title>
        <authorList>
            <person name="Goeker M."/>
        </authorList>
    </citation>
    <scope>NUCLEOTIDE SEQUENCE [LARGE SCALE GENOMIC DNA]</scope>
    <source>
        <strain evidence="3 4">DSM 106146</strain>
    </source>
</reference>
<evidence type="ECO:0000313" key="4">
    <source>
        <dbReference type="Proteomes" id="UP000543642"/>
    </source>
</evidence>
<dbReference type="PANTHER" id="PTHR46401">
    <property type="entry name" value="GLYCOSYLTRANSFERASE WBBK-RELATED"/>
    <property type="match status" value="1"/>
</dbReference>
<dbReference type="InterPro" id="IPR001296">
    <property type="entry name" value="Glyco_trans_1"/>
</dbReference>
<keyword evidence="1 3" id="KW-0808">Transferase</keyword>
<dbReference type="EMBL" id="JACHFW010000007">
    <property type="protein sequence ID" value="MBB5264816.1"/>
    <property type="molecule type" value="Genomic_DNA"/>
</dbReference>
<dbReference type="RefSeq" id="WP_183773785.1">
    <property type="nucleotide sequence ID" value="NZ_JACHFW010000007.1"/>
</dbReference>
<dbReference type="Proteomes" id="UP000543642">
    <property type="component" value="Unassembled WGS sequence"/>
</dbReference>
<protein>
    <submittedName>
        <fullName evidence="3">Glycosyltransferase involved in cell wall biosynthesis</fullName>
    </submittedName>
</protein>
<proteinExistence type="predicted"/>
<comment type="caution">
    <text evidence="3">The sequence shown here is derived from an EMBL/GenBank/DDBJ whole genome shotgun (WGS) entry which is preliminary data.</text>
</comment>